<feature type="region of interest" description="Disordered" evidence="2">
    <location>
        <begin position="1"/>
        <end position="27"/>
    </location>
</feature>
<dbReference type="InterPro" id="IPR050922">
    <property type="entry name" value="LytR/CpsA/Psr_CW_biosynth"/>
</dbReference>
<keyword evidence="3" id="KW-0472">Membrane</keyword>
<sequence>MIKKGTRVSLENSRQTGKSRLDNLEKKKKNSRKKKILIAVIMIFLVATGFLGWRVWGAFNKIFSDGMNPLSILANLKPTSLAGESEGRTNILLLGTGDKDWPGGDLTDTIMVASINPKTSDVALISIPRDFYVKIEDHGWDKINSAYVYGEQNQYQGGGAALTSKTVSDVLDIPIHYYAKIDFTAFKKAIDSVGGIDITPSENLYDPYYPGGTVSFKGGRNYHMNGELALKYARSRQTTSDFDRARRQQEVLVALKEKSMSLGTLSNPKTVLELIDILGDHIRTSLKPNEMKRLADIVNSINKDKVISAVIDGEKTKLATTGNVNGASVVLPVLGKGKYADIQDYVQNIFTADNKVGSLTDEKAKIMVQNGAGIPGLAATATENLTKKEYLIVGTENADKSTYTKTKIIDYANGQKKLTIKSLEDYFSITSVKQTTSTANYDILIIIGQDYEPEN</sequence>
<dbReference type="InterPro" id="IPR027381">
    <property type="entry name" value="LytR/CpsA/Psr_C"/>
</dbReference>
<evidence type="ECO:0000256" key="1">
    <source>
        <dbReference type="ARBA" id="ARBA00006068"/>
    </source>
</evidence>
<dbReference type="NCBIfam" id="TIGR00350">
    <property type="entry name" value="lytR_cpsA_psr"/>
    <property type="match status" value="1"/>
</dbReference>
<keyword evidence="3" id="KW-0812">Transmembrane</keyword>
<gene>
    <name evidence="6" type="ORF">UU65_C0001G0096</name>
</gene>
<dbReference type="PANTHER" id="PTHR33392:SF6">
    <property type="entry name" value="POLYISOPRENYL-TEICHOIC ACID--PEPTIDOGLYCAN TEICHOIC ACID TRANSFERASE TAGU"/>
    <property type="match status" value="1"/>
</dbReference>
<evidence type="ECO:0000313" key="6">
    <source>
        <dbReference type="EMBL" id="KKS09691.1"/>
    </source>
</evidence>
<dbReference type="PANTHER" id="PTHR33392">
    <property type="entry name" value="POLYISOPRENYL-TEICHOIC ACID--PEPTIDOGLYCAN TEICHOIC ACID TRANSFERASE TAGU"/>
    <property type="match status" value="1"/>
</dbReference>
<dbReference type="AlphaFoldDB" id="A0A0G0YJJ2"/>
<evidence type="ECO:0000256" key="2">
    <source>
        <dbReference type="SAM" id="MobiDB-lite"/>
    </source>
</evidence>
<organism evidence="6 7">
    <name type="scientific">candidate division CPR2 bacterium GW2011_GWC1_41_48</name>
    <dbReference type="NCBI Taxonomy" id="1618344"/>
    <lineage>
        <taxon>Bacteria</taxon>
        <taxon>Bacteria division CPR2</taxon>
    </lineage>
</organism>
<comment type="similarity">
    <text evidence="1">Belongs to the LytR/CpsA/Psr (LCP) family.</text>
</comment>
<evidence type="ECO:0000313" key="7">
    <source>
        <dbReference type="Proteomes" id="UP000033869"/>
    </source>
</evidence>
<feature type="transmembrane region" description="Helical" evidence="3">
    <location>
        <begin position="36"/>
        <end position="56"/>
    </location>
</feature>
<evidence type="ECO:0000256" key="3">
    <source>
        <dbReference type="SAM" id="Phobius"/>
    </source>
</evidence>
<dbReference type="Pfam" id="PF03816">
    <property type="entry name" value="LytR_cpsA_psr"/>
    <property type="match status" value="1"/>
</dbReference>
<feature type="domain" description="Cell envelope-related transcriptional attenuator" evidence="4">
    <location>
        <begin position="107"/>
        <end position="259"/>
    </location>
</feature>
<protein>
    <recommendedName>
        <fullName evidence="8">Cell envelope-related transcriptional attenuator</fullName>
    </recommendedName>
</protein>
<proteinExistence type="inferred from homology"/>
<feature type="domain" description="LytR/CpsA/Psr regulator C-terminal" evidence="5">
    <location>
        <begin position="364"/>
        <end position="451"/>
    </location>
</feature>
<accession>A0A0G0YJJ2</accession>
<dbReference type="Gene3D" id="3.40.630.190">
    <property type="entry name" value="LCP protein"/>
    <property type="match status" value="1"/>
</dbReference>
<feature type="compositionally biased region" description="Polar residues" evidence="2">
    <location>
        <begin position="9"/>
        <end position="18"/>
    </location>
</feature>
<dbReference type="Proteomes" id="UP000033869">
    <property type="component" value="Unassembled WGS sequence"/>
</dbReference>
<evidence type="ECO:0000259" key="4">
    <source>
        <dbReference type="Pfam" id="PF03816"/>
    </source>
</evidence>
<dbReference type="Pfam" id="PF13399">
    <property type="entry name" value="LytR_C"/>
    <property type="match status" value="1"/>
</dbReference>
<keyword evidence="3" id="KW-1133">Transmembrane helix</keyword>
<dbReference type="InterPro" id="IPR004474">
    <property type="entry name" value="LytR_CpsA_psr"/>
</dbReference>
<dbReference type="EMBL" id="LCBL01000001">
    <property type="protein sequence ID" value="KKS09691.1"/>
    <property type="molecule type" value="Genomic_DNA"/>
</dbReference>
<evidence type="ECO:0008006" key="8">
    <source>
        <dbReference type="Google" id="ProtNLM"/>
    </source>
</evidence>
<dbReference type="Gene3D" id="3.30.70.2390">
    <property type="match status" value="1"/>
</dbReference>
<evidence type="ECO:0000259" key="5">
    <source>
        <dbReference type="Pfam" id="PF13399"/>
    </source>
</evidence>
<name>A0A0G0YJJ2_UNCC2</name>
<reference evidence="6 7" key="1">
    <citation type="journal article" date="2015" name="Nature">
        <title>rRNA introns, odd ribosomes, and small enigmatic genomes across a large radiation of phyla.</title>
        <authorList>
            <person name="Brown C.T."/>
            <person name="Hug L.A."/>
            <person name="Thomas B.C."/>
            <person name="Sharon I."/>
            <person name="Castelle C.J."/>
            <person name="Singh A."/>
            <person name="Wilkins M.J."/>
            <person name="Williams K.H."/>
            <person name="Banfield J.F."/>
        </authorList>
    </citation>
    <scope>NUCLEOTIDE SEQUENCE [LARGE SCALE GENOMIC DNA]</scope>
</reference>
<comment type="caution">
    <text evidence="6">The sequence shown here is derived from an EMBL/GenBank/DDBJ whole genome shotgun (WGS) entry which is preliminary data.</text>
</comment>